<dbReference type="InterPro" id="IPR007167">
    <property type="entry name" value="Fe-transptr_FeoA-like"/>
</dbReference>
<feature type="domain" description="Ferrous iron transporter FeoA-like" evidence="3">
    <location>
        <begin position="2"/>
        <end position="74"/>
    </location>
</feature>
<proteinExistence type="predicted"/>
<protein>
    <submittedName>
        <fullName evidence="4">FeoA family protein</fullName>
    </submittedName>
</protein>
<reference evidence="4" key="1">
    <citation type="submission" date="2023-03" db="EMBL/GenBank/DDBJ databases">
        <title>Edaphobacter sp.</title>
        <authorList>
            <person name="Huber K.J."/>
            <person name="Papendorf J."/>
            <person name="Pilke C."/>
            <person name="Bunk B."/>
            <person name="Sproeer C."/>
            <person name="Pester M."/>
        </authorList>
    </citation>
    <scope>NUCLEOTIDE SEQUENCE</scope>
    <source>
        <strain evidence="4">DSM 110680</strain>
    </source>
</reference>
<dbReference type="PANTHER" id="PTHR42954">
    <property type="entry name" value="FE(2+) TRANSPORT PROTEIN A"/>
    <property type="match status" value="1"/>
</dbReference>
<dbReference type="Gene3D" id="2.30.30.90">
    <property type="match status" value="1"/>
</dbReference>
<sequence>MSVLTDLHIGETATLVALNLPDSVQNYLMHMGFVPNAQVTVLRRAPAGDPTVYGIDGMQIALRRETAEAIRVRTSSDTSQVEIDAELEKIAAKTRSQSARQDQSEIHEFAGVTR</sequence>
<evidence type="ECO:0000256" key="2">
    <source>
        <dbReference type="SAM" id="MobiDB-lite"/>
    </source>
</evidence>
<dbReference type="Pfam" id="PF04023">
    <property type="entry name" value="FeoA"/>
    <property type="match status" value="1"/>
</dbReference>
<dbReference type="PANTHER" id="PTHR42954:SF2">
    <property type="entry name" value="FE(2+) TRANSPORT PROTEIN A"/>
    <property type="match status" value="1"/>
</dbReference>
<evidence type="ECO:0000313" key="4">
    <source>
        <dbReference type="EMBL" id="XBH15653.1"/>
    </source>
</evidence>
<dbReference type="InterPro" id="IPR052713">
    <property type="entry name" value="FeoA"/>
</dbReference>
<evidence type="ECO:0000259" key="3">
    <source>
        <dbReference type="SMART" id="SM00899"/>
    </source>
</evidence>
<dbReference type="GO" id="GO:0046914">
    <property type="term" value="F:transition metal ion binding"/>
    <property type="evidence" value="ECO:0007669"/>
    <property type="project" value="InterPro"/>
</dbReference>
<dbReference type="InterPro" id="IPR038157">
    <property type="entry name" value="FeoA_core_dom"/>
</dbReference>
<feature type="region of interest" description="Disordered" evidence="2">
    <location>
        <begin position="93"/>
        <end position="114"/>
    </location>
</feature>
<dbReference type="AlphaFoldDB" id="A0AAU7DD40"/>
<dbReference type="EMBL" id="CP121196">
    <property type="protein sequence ID" value="XBH15653.1"/>
    <property type="molecule type" value="Genomic_DNA"/>
</dbReference>
<accession>A0AAU7DD40</accession>
<name>A0AAU7DD40_9BACT</name>
<keyword evidence="1" id="KW-0408">Iron</keyword>
<evidence type="ECO:0000256" key="1">
    <source>
        <dbReference type="ARBA" id="ARBA00023004"/>
    </source>
</evidence>
<dbReference type="RefSeq" id="WP_348260887.1">
    <property type="nucleotide sequence ID" value="NZ_CP121196.1"/>
</dbReference>
<organism evidence="4">
    <name type="scientific">Telmatobacter sp. DSM 110680</name>
    <dbReference type="NCBI Taxonomy" id="3036704"/>
    <lineage>
        <taxon>Bacteria</taxon>
        <taxon>Pseudomonadati</taxon>
        <taxon>Acidobacteriota</taxon>
        <taxon>Terriglobia</taxon>
        <taxon>Terriglobales</taxon>
        <taxon>Acidobacteriaceae</taxon>
        <taxon>Telmatobacter</taxon>
    </lineage>
</organism>
<dbReference type="InterPro" id="IPR008988">
    <property type="entry name" value="Transcriptional_repressor_C"/>
</dbReference>
<dbReference type="SMART" id="SM00899">
    <property type="entry name" value="FeoA"/>
    <property type="match status" value="1"/>
</dbReference>
<gene>
    <name evidence="4" type="ORF">P8935_13850</name>
</gene>
<dbReference type="SUPFAM" id="SSF50037">
    <property type="entry name" value="C-terminal domain of transcriptional repressors"/>
    <property type="match status" value="1"/>
</dbReference>